<dbReference type="Proteomes" id="UP001318860">
    <property type="component" value="Unassembled WGS sequence"/>
</dbReference>
<evidence type="ECO:0000256" key="3">
    <source>
        <dbReference type="ARBA" id="ARBA00022679"/>
    </source>
</evidence>
<evidence type="ECO:0000313" key="7">
    <source>
        <dbReference type="EMBL" id="KAK6118715.1"/>
    </source>
</evidence>
<dbReference type="InterPro" id="IPR024709">
    <property type="entry name" value="FucosylTrfase_pln"/>
</dbReference>
<name>A0ABR0U889_REHGL</name>
<evidence type="ECO:0000256" key="6">
    <source>
        <dbReference type="ARBA" id="ARBA00030350"/>
    </source>
</evidence>
<dbReference type="EMBL" id="JABTTQ020003307">
    <property type="protein sequence ID" value="KAK6118715.1"/>
    <property type="molecule type" value="Genomic_DNA"/>
</dbReference>
<accession>A0ABR0U889</accession>
<gene>
    <name evidence="7" type="ORF">DH2020_047520</name>
</gene>
<comment type="caution">
    <text evidence="7">The sequence shown here is derived from an EMBL/GenBank/DDBJ whole genome shotgun (WGS) entry which is preliminary data.</text>
</comment>
<keyword evidence="8" id="KW-1185">Reference proteome</keyword>
<reference evidence="7 8" key="1">
    <citation type="journal article" date="2021" name="Comput. Struct. Biotechnol. J.">
        <title>De novo genome assembly of the potent medicinal plant Rehmannia glutinosa using nanopore technology.</title>
        <authorList>
            <person name="Ma L."/>
            <person name="Dong C."/>
            <person name="Song C."/>
            <person name="Wang X."/>
            <person name="Zheng X."/>
            <person name="Niu Y."/>
            <person name="Chen S."/>
            <person name="Feng W."/>
        </authorList>
    </citation>
    <scope>NUCLEOTIDE SEQUENCE [LARGE SCALE GENOMIC DNA]</scope>
    <source>
        <strain evidence="7">DH-2019</strain>
    </source>
</reference>
<protein>
    <recommendedName>
        <fullName evidence="6">O-fucosyltransferase family protein</fullName>
    </recommendedName>
</protein>
<keyword evidence="2" id="KW-0328">Glycosyltransferase</keyword>
<organism evidence="7 8">
    <name type="scientific">Rehmannia glutinosa</name>
    <name type="common">Chinese foxglove</name>
    <dbReference type="NCBI Taxonomy" id="99300"/>
    <lineage>
        <taxon>Eukaryota</taxon>
        <taxon>Viridiplantae</taxon>
        <taxon>Streptophyta</taxon>
        <taxon>Embryophyta</taxon>
        <taxon>Tracheophyta</taxon>
        <taxon>Spermatophyta</taxon>
        <taxon>Magnoliopsida</taxon>
        <taxon>eudicotyledons</taxon>
        <taxon>Gunneridae</taxon>
        <taxon>Pentapetalae</taxon>
        <taxon>asterids</taxon>
        <taxon>lamiids</taxon>
        <taxon>Lamiales</taxon>
        <taxon>Orobanchaceae</taxon>
        <taxon>Rehmannieae</taxon>
        <taxon>Rehmannia</taxon>
    </lineage>
</organism>
<keyword evidence="5" id="KW-0119">Carbohydrate metabolism</keyword>
<evidence type="ECO:0000313" key="8">
    <source>
        <dbReference type="Proteomes" id="UP001318860"/>
    </source>
</evidence>
<keyword evidence="3" id="KW-0808">Transferase</keyword>
<keyword evidence="4" id="KW-0294">Fucose metabolism</keyword>
<evidence type="ECO:0000256" key="1">
    <source>
        <dbReference type="ARBA" id="ARBA00007737"/>
    </source>
</evidence>
<dbReference type="Pfam" id="PF10250">
    <property type="entry name" value="O-FucT"/>
    <property type="match status" value="1"/>
</dbReference>
<proteinExistence type="inferred from homology"/>
<sequence>MAVDPRQVLAGVLTLTMFVMLGNMIKRDHFDSAHHGLASVAKGADEPWKEDGLTLKPCWQKPILEEADESQGFVTFSLTNGPEYHVSQISDAVVVARYLRATLVIPDIRGSKPGDKRNFEDVYDVEKFIASLDGVVKVVKTQASELSARNLAVVKVPNRVTEGHIADNIEPVFRTKGNIRLVTYFPSVNMKKNKEKTNTDSIACLAMFGTLEPQTEVREVVDSIIDRLKTVSRKSNGQFVAIDLRIDILEKKGCHKNGGSGSKSCYGPQEIALFLKKIGFEKDTTVYVTQTKWHSSLDALKDVFPKTYTKESIMPMEKKDKFLNSDTTEYEKVIDYYICSESDVYVPAISGLFYANVAGKRIASGRTQILVPENIPTSSAAPEDFISHYVSKKNHFAYSCFC</sequence>
<dbReference type="PANTHER" id="PTHR31288:SF5">
    <property type="entry name" value="PROTEIN MANNAN SYNTHESIS-RELATED 1"/>
    <property type="match status" value="1"/>
</dbReference>
<comment type="similarity">
    <text evidence="1">Belongs to the glycosyltransferase GT106 family.</text>
</comment>
<evidence type="ECO:0000256" key="4">
    <source>
        <dbReference type="ARBA" id="ARBA00023253"/>
    </source>
</evidence>
<dbReference type="CDD" id="cd11299">
    <property type="entry name" value="O-FucT_plant"/>
    <property type="match status" value="1"/>
</dbReference>
<evidence type="ECO:0000256" key="5">
    <source>
        <dbReference type="ARBA" id="ARBA00023277"/>
    </source>
</evidence>
<evidence type="ECO:0000256" key="2">
    <source>
        <dbReference type="ARBA" id="ARBA00022676"/>
    </source>
</evidence>
<dbReference type="PANTHER" id="PTHR31288">
    <property type="entry name" value="O-FUCOSYLTRANSFERASE FAMILY PROTEIN"/>
    <property type="match status" value="1"/>
</dbReference>
<dbReference type="PIRSF" id="PIRSF009360">
    <property type="entry name" value="UCP009360"/>
    <property type="match status" value="1"/>
</dbReference>
<dbReference type="InterPro" id="IPR019378">
    <property type="entry name" value="GDP-Fuc_O-FucTrfase"/>
</dbReference>